<comment type="cofactor">
    <cofactor evidence="5">
        <name>Mg(2+)</name>
        <dbReference type="ChEBI" id="CHEBI:18420"/>
    </cofactor>
</comment>
<evidence type="ECO:0000313" key="9">
    <source>
        <dbReference type="Proteomes" id="UP000734854"/>
    </source>
</evidence>
<keyword evidence="5" id="KW-0460">Magnesium</keyword>
<dbReference type="CDD" id="cd07557">
    <property type="entry name" value="trimeric_dUTPase"/>
    <property type="match status" value="1"/>
</dbReference>
<dbReference type="PANTHER" id="PTHR11241:SF0">
    <property type="entry name" value="DEOXYURIDINE 5'-TRIPHOSPHATE NUCLEOTIDOHYDROLASE"/>
    <property type="match status" value="1"/>
</dbReference>
<keyword evidence="5" id="KW-0479">Metal-binding</keyword>
<dbReference type="GO" id="GO:0004190">
    <property type="term" value="F:aspartic-type endopeptidase activity"/>
    <property type="evidence" value="ECO:0007669"/>
    <property type="project" value="InterPro"/>
</dbReference>
<dbReference type="EMBL" id="JACMSC010000001">
    <property type="protein sequence ID" value="KAG6537843.1"/>
    <property type="molecule type" value="Genomic_DNA"/>
</dbReference>
<reference evidence="8 9" key="1">
    <citation type="submission" date="2020-08" db="EMBL/GenBank/DDBJ databases">
        <title>Plant Genome Project.</title>
        <authorList>
            <person name="Zhang R.-G."/>
        </authorList>
    </citation>
    <scope>NUCLEOTIDE SEQUENCE [LARGE SCALE GENOMIC DNA]</scope>
    <source>
        <tissue evidence="8">Rhizome</tissue>
    </source>
</reference>
<feature type="domain" description="dUTPase-like" evidence="7">
    <location>
        <begin position="69"/>
        <end position="195"/>
    </location>
</feature>
<accession>A0A8J5LWB5</accession>
<dbReference type="Pfam" id="PF00077">
    <property type="entry name" value="RVP"/>
    <property type="match status" value="1"/>
</dbReference>
<gene>
    <name evidence="8" type="ORF">ZIOFF_002945</name>
</gene>
<evidence type="ECO:0000313" key="8">
    <source>
        <dbReference type="EMBL" id="KAG6537843.1"/>
    </source>
</evidence>
<evidence type="ECO:0000256" key="1">
    <source>
        <dbReference type="ARBA" id="ARBA00005142"/>
    </source>
</evidence>
<keyword evidence="4 5" id="KW-0546">Nucleotide metabolism</keyword>
<dbReference type="InterPro" id="IPR001969">
    <property type="entry name" value="Aspartic_peptidase_AS"/>
</dbReference>
<comment type="function">
    <text evidence="5">Involved in nucleotide metabolism via production of dUMP, the immediate precursor of thymidine nucleotides, and decreases the intracellular concentration of dUTP so that uracil cannot be incorporated into DNA.</text>
</comment>
<evidence type="ECO:0000256" key="5">
    <source>
        <dbReference type="RuleBase" id="RU367024"/>
    </source>
</evidence>
<dbReference type="PANTHER" id="PTHR11241">
    <property type="entry name" value="DEOXYURIDINE 5'-TRIPHOSPHATE NUCLEOTIDOHYDROLASE"/>
    <property type="match status" value="1"/>
</dbReference>
<evidence type="ECO:0000259" key="7">
    <source>
        <dbReference type="Pfam" id="PF00692"/>
    </source>
</evidence>
<feature type="domain" description="Retropepsins" evidence="6">
    <location>
        <begin position="237"/>
        <end position="285"/>
    </location>
</feature>
<organism evidence="8 9">
    <name type="scientific">Zingiber officinale</name>
    <name type="common">Ginger</name>
    <name type="synonym">Amomum zingiber</name>
    <dbReference type="NCBI Taxonomy" id="94328"/>
    <lineage>
        <taxon>Eukaryota</taxon>
        <taxon>Viridiplantae</taxon>
        <taxon>Streptophyta</taxon>
        <taxon>Embryophyta</taxon>
        <taxon>Tracheophyta</taxon>
        <taxon>Spermatophyta</taxon>
        <taxon>Magnoliopsida</taxon>
        <taxon>Liliopsida</taxon>
        <taxon>Zingiberales</taxon>
        <taxon>Zingiberaceae</taxon>
        <taxon>Zingiber</taxon>
    </lineage>
</organism>
<dbReference type="SUPFAM" id="SSF51283">
    <property type="entry name" value="dUTPase-like"/>
    <property type="match status" value="1"/>
</dbReference>
<dbReference type="UniPathway" id="UPA00610">
    <property type="reaction ID" value="UER00666"/>
</dbReference>
<dbReference type="Proteomes" id="UP000734854">
    <property type="component" value="Unassembled WGS sequence"/>
</dbReference>
<evidence type="ECO:0000256" key="2">
    <source>
        <dbReference type="ARBA" id="ARBA00006581"/>
    </source>
</evidence>
<protein>
    <recommendedName>
        <fullName evidence="5">Deoxyuridine 5'-triphosphate nucleotidohydrolase</fullName>
        <shortName evidence="5">dUTPase</shortName>
        <ecNumber evidence="5">3.6.1.23</ecNumber>
    </recommendedName>
    <alternativeName>
        <fullName evidence="5">dUTP pyrophosphatase</fullName>
    </alternativeName>
</protein>
<dbReference type="GO" id="GO:0004170">
    <property type="term" value="F:dUTP diphosphatase activity"/>
    <property type="evidence" value="ECO:0007669"/>
    <property type="project" value="UniProtKB-UniRule"/>
</dbReference>
<comment type="caution">
    <text evidence="8">The sequence shown here is derived from an EMBL/GenBank/DDBJ whole genome shotgun (WGS) entry which is preliminary data.</text>
</comment>
<dbReference type="InterPro" id="IPR008181">
    <property type="entry name" value="dUTPase"/>
</dbReference>
<comment type="similarity">
    <text evidence="2 5">Belongs to the dUTPase family.</text>
</comment>
<dbReference type="Gene3D" id="2.70.40.10">
    <property type="match status" value="1"/>
</dbReference>
<dbReference type="NCBIfam" id="TIGR00576">
    <property type="entry name" value="dut"/>
    <property type="match status" value="1"/>
</dbReference>
<keyword evidence="9" id="KW-1185">Reference proteome</keyword>
<evidence type="ECO:0000259" key="6">
    <source>
        <dbReference type="Pfam" id="PF00077"/>
    </source>
</evidence>
<comment type="catalytic activity">
    <reaction evidence="5">
        <text>dUTP + H2O = dUMP + diphosphate + H(+)</text>
        <dbReference type="Rhea" id="RHEA:10248"/>
        <dbReference type="ChEBI" id="CHEBI:15377"/>
        <dbReference type="ChEBI" id="CHEBI:15378"/>
        <dbReference type="ChEBI" id="CHEBI:33019"/>
        <dbReference type="ChEBI" id="CHEBI:61555"/>
        <dbReference type="ChEBI" id="CHEBI:246422"/>
        <dbReference type="EC" id="3.6.1.23"/>
    </reaction>
</comment>
<evidence type="ECO:0000256" key="3">
    <source>
        <dbReference type="ARBA" id="ARBA00022801"/>
    </source>
</evidence>
<comment type="pathway">
    <text evidence="1 5">Pyrimidine metabolism; dUMP biosynthesis; dUMP from dCTP (dUTP route): step 2/2.</text>
</comment>
<dbReference type="NCBIfam" id="NF001862">
    <property type="entry name" value="PRK00601.1"/>
    <property type="match status" value="1"/>
</dbReference>
<dbReference type="InterPro" id="IPR033704">
    <property type="entry name" value="dUTPase_trimeric"/>
</dbReference>
<dbReference type="InterPro" id="IPR018061">
    <property type="entry name" value="Retropepsins"/>
</dbReference>
<dbReference type="EC" id="3.6.1.23" evidence="5"/>
<proteinExistence type="inferred from homology"/>
<dbReference type="GO" id="GO:0000287">
    <property type="term" value="F:magnesium ion binding"/>
    <property type="evidence" value="ECO:0007669"/>
    <property type="project" value="UniProtKB-UniRule"/>
</dbReference>
<sequence length="299" mass="33236">MTVCPACGPFYLNKTLKLKKTEVIPPYHKEERVIQELLDYTSYLRSILSKAPQQEEYHILKVKCLTSTAKIPVRRTKGAAGYDLFLDEEVHILPQQQYMAKTGISLEFTDGYYARIAPRSGTALRLNYLINAGVIDSDFRGEVCVVIYNFSSITLSLAHGSSVAQLIFEKIMASPVIEVTNLENTERGEGAFGSTNALIIGQIEPGPSTQELAFSAPKKSLINRLYNMEVILQIPGISNTKVQAILDTGATTCCICKNAMPEEAFEEINYNVLFSGINSQQESSKKLKNGYMTIDVNWL</sequence>
<dbReference type="InterPro" id="IPR029054">
    <property type="entry name" value="dUTPase-like"/>
</dbReference>
<dbReference type="Pfam" id="PF00692">
    <property type="entry name" value="dUTPase"/>
    <property type="match status" value="1"/>
</dbReference>
<dbReference type="GO" id="GO:0006226">
    <property type="term" value="P:dUMP biosynthetic process"/>
    <property type="evidence" value="ECO:0007669"/>
    <property type="project" value="UniProtKB-UniRule"/>
</dbReference>
<name>A0A8J5LWB5_ZINOF</name>
<dbReference type="InterPro" id="IPR036157">
    <property type="entry name" value="dUTPase-like_sf"/>
</dbReference>
<dbReference type="AlphaFoldDB" id="A0A8J5LWB5"/>
<dbReference type="GO" id="GO:0046081">
    <property type="term" value="P:dUTP catabolic process"/>
    <property type="evidence" value="ECO:0007669"/>
    <property type="project" value="UniProtKB-UniRule"/>
</dbReference>
<evidence type="ECO:0000256" key="4">
    <source>
        <dbReference type="ARBA" id="ARBA00023080"/>
    </source>
</evidence>
<keyword evidence="3 5" id="KW-0378">Hydrolase</keyword>
<dbReference type="PROSITE" id="PS00141">
    <property type="entry name" value="ASP_PROTEASE"/>
    <property type="match status" value="1"/>
</dbReference>
<dbReference type="GO" id="GO:0006508">
    <property type="term" value="P:proteolysis"/>
    <property type="evidence" value="ECO:0007669"/>
    <property type="project" value="InterPro"/>
</dbReference>